<dbReference type="PANTHER" id="PTHR31288">
    <property type="entry name" value="O-FUCOSYLTRANSFERASE FAMILY PROTEIN"/>
    <property type="match status" value="1"/>
</dbReference>
<dbReference type="AlphaFoldDB" id="A0AAN9FUE2"/>
<evidence type="ECO:0000256" key="4">
    <source>
        <dbReference type="ARBA" id="ARBA00023253"/>
    </source>
</evidence>
<evidence type="ECO:0000313" key="9">
    <source>
        <dbReference type="Proteomes" id="UP001372338"/>
    </source>
</evidence>
<evidence type="ECO:0000313" key="8">
    <source>
        <dbReference type="EMBL" id="KAK7281194.1"/>
    </source>
</evidence>
<evidence type="ECO:0000256" key="7">
    <source>
        <dbReference type="SAM" id="Phobius"/>
    </source>
</evidence>
<sequence length="458" mass="51512">MFSSSRVGRTKSFYRDLGDPRELNDNSPEEDKKLKKFFRVKKMSTMDLRQALAGLLTLSMFIMLGNMIKKDHFDSYDDVDISATQVSNVTITTQSLATVSHLSKRPWIKENGEGLKPCWKTPTLKEAEQTEGFITFSLMNGPEYHMSQIADAVVVARYLGATLVLPDIKGSKPGYTMSFGDIYDVREFLNSLDGLVRVTRIQPAHVSKGNPPIVRVPSRFSEDYIVKKVQPIYKAKGIVKIESYFPSVDATIAGNKNNKLNSFACHAMFGTLKLKPEIEQVVESMVHNLHTCSQNNGQFIAVDLRSEVLEKECHRRYESGRKLCYQPQEIGEFLKKVGFSQDTAIYVTQSKWNPHLDALKDIFPKTYTKESVMPEAMKGKFLSSEFENVIDFHISSQSDVFVPATLGLFYANVAGVRIASGKKQILVPNEITSPSASASDYMSPYVSQKNHFAYSCFC</sequence>
<keyword evidence="9" id="KW-1185">Reference proteome</keyword>
<feature type="transmembrane region" description="Helical" evidence="7">
    <location>
        <begin position="51"/>
        <end position="68"/>
    </location>
</feature>
<keyword evidence="7" id="KW-0812">Transmembrane</keyword>
<reference evidence="8 9" key="1">
    <citation type="submission" date="2024-01" db="EMBL/GenBank/DDBJ databases">
        <title>The genomes of 5 underutilized Papilionoideae crops provide insights into root nodulation and disease resistanc.</title>
        <authorList>
            <person name="Yuan L."/>
        </authorList>
    </citation>
    <scope>NUCLEOTIDE SEQUENCE [LARGE SCALE GENOMIC DNA]</scope>
    <source>
        <strain evidence="8">ZHUSHIDOU_FW_LH</strain>
        <tissue evidence="8">Leaf</tissue>
    </source>
</reference>
<proteinExistence type="inferred from homology"/>
<dbReference type="GO" id="GO:0006004">
    <property type="term" value="P:fucose metabolic process"/>
    <property type="evidence" value="ECO:0007669"/>
    <property type="project" value="UniProtKB-KW"/>
</dbReference>
<keyword evidence="3" id="KW-0808">Transferase</keyword>
<comment type="caution">
    <text evidence="8">The sequence shown here is derived from an EMBL/GenBank/DDBJ whole genome shotgun (WGS) entry which is preliminary data.</text>
</comment>
<dbReference type="Pfam" id="PF10250">
    <property type="entry name" value="O-FucT"/>
    <property type="match status" value="1"/>
</dbReference>
<evidence type="ECO:0000256" key="1">
    <source>
        <dbReference type="ARBA" id="ARBA00007737"/>
    </source>
</evidence>
<evidence type="ECO:0000256" key="2">
    <source>
        <dbReference type="ARBA" id="ARBA00022676"/>
    </source>
</evidence>
<evidence type="ECO:0000256" key="3">
    <source>
        <dbReference type="ARBA" id="ARBA00022679"/>
    </source>
</evidence>
<accession>A0AAN9FUE2</accession>
<keyword evidence="7" id="KW-0472">Membrane</keyword>
<protein>
    <recommendedName>
        <fullName evidence="6">O-fucosyltransferase family protein</fullName>
    </recommendedName>
</protein>
<evidence type="ECO:0000256" key="6">
    <source>
        <dbReference type="ARBA" id="ARBA00030350"/>
    </source>
</evidence>
<keyword evidence="4" id="KW-0294">Fucose metabolism</keyword>
<dbReference type="EMBL" id="JAYWIO010000002">
    <property type="protein sequence ID" value="KAK7281194.1"/>
    <property type="molecule type" value="Genomic_DNA"/>
</dbReference>
<keyword evidence="7" id="KW-1133">Transmembrane helix</keyword>
<dbReference type="PANTHER" id="PTHR31288:SF20">
    <property type="entry name" value="O-FUCOSYLTRANSFERASE FAMILY PROTEIN"/>
    <property type="match status" value="1"/>
</dbReference>
<gene>
    <name evidence="8" type="ORF">RIF29_08958</name>
</gene>
<dbReference type="GO" id="GO:0016757">
    <property type="term" value="F:glycosyltransferase activity"/>
    <property type="evidence" value="ECO:0007669"/>
    <property type="project" value="UniProtKB-KW"/>
</dbReference>
<organism evidence="8 9">
    <name type="scientific">Crotalaria pallida</name>
    <name type="common">Smooth rattlebox</name>
    <name type="synonym">Crotalaria striata</name>
    <dbReference type="NCBI Taxonomy" id="3830"/>
    <lineage>
        <taxon>Eukaryota</taxon>
        <taxon>Viridiplantae</taxon>
        <taxon>Streptophyta</taxon>
        <taxon>Embryophyta</taxon>
        <taxon>Tracheophyta</taxon>
        <taxon>Spermatophyta</taxon>
        <taxon>Magnoliopsida</taxon>
        <taxon>eudicotyledons</taxon>
        <taxon>Gunneridae</taxon>
        <taxon>Pentapetalae</taxon>
        <taxon>rosids</taxon>
        <taxon>fabids</taxon>
        <taxon>Fabales</taxon>
        <taxon>Fabaceae</taxon>
        <taxon>Papilionoideae</taxon>
        <taxon>50 kb inversion clade</taxon>
        <taxon>genistoids sensu lato</taxon>
        <taxon>core genistoids</taxon>
        <taxon>Crotalarieae</taxon>
        <taxon>Crotalaria</taxon>
    </lineage>
</organism>
<name>A0AAN9FUE2_CROPI</name>
<dbReference type="InterPro" id="IPR024709">
    <property type="entry name" value="FucosylTrfase_pln"/>
</dbReference>
<evidence type="ECO:0000256" key="5">
    <source>
        <dbReference type="ARBA" id="ARBA00023277"/>
    </source>
</evidence>
<comment type="similarity">
    <text evidence="1">Belongs to the glycosyltransferase GT106 family.</text>
</comment>
<keyword evidence="5" id="KW-0119">Carbohydrate metabolism</keyword>
<dbReference type="Proteomes" id="UP001372338">
    <property type="component" value="Unassembled WGS sequence"/>
</dbReference>
<keyword evidence="2" id="KW-0328">Glycosyltransferase</keyword>
<dbReference type="InterPro" id="IPR019378">
    <property type="entry name" value="GDP-Fuc_O-FucTrfase"/>
</dbReference>